<keyword evidence="6" id="KW-0418">Kinase</keyword>
<dbReference type="GO" id="GO:0004674">
    <property type="term" value="F:protein serine/threonine kinase activity"/>
    <property type="evidence" value="ECO:0007669"/>
    <property type="project" value="UniProtKB-KW"/>
</dbReference>
<dbReference type="PROSITE" id="PS00107">
    <property type="entry name" value="PROTEIN_KINASE_ATP"/>
    <property type="match status" value="1"/>
</dbReference>
<evidence type="ECO:0000256" key="2">
    <source>
        <dbReference type="ARBA" id="ARBA00022840"/>
    </source>
</evidence>
<dbReference type="Gene3D" id="1.10.510.10">
    <property type="entry name" value="Transferase(Phosphotransferase) domain 1"/>
    <property type="match status" value="3"/>
</dbReference>
<evidence type="ECO:0000256" key="4">
    <source>
        <dbReference type="RuleBase" id="RU000304"/>
    </source>
</evidence>
<keyword evidence="4" id="KW-0723">Serine/threonine-protein kinase</keyword>
<feature type="binding site" evidence="3">
    <location>
        <position position="178"/>
    </location>
    <ligand>
        <name>ATP</name>
        <dbReference type="ChEBI" id="CHEBI:30616"/>
    </ligand>
</feature>
<name>L5LB76_MYODS</name>
<gene>
    <name evidence="6" type="ORF">MDA_GLEAN10003093</name>
</gene>
<dbReference type="CDD" id="cd14091">
    <property type="entry name" value="STKc_RSK_C"/>
    <property type="match status" value="1"/>
</dbReference>
<dbReference type="Gene3D" id="3.30.200.20">
    <property type="entry name" value="Phosphorylase Kinase, domain 1"/>
    <property type="match status" value="1"/>
</dbReference>
<keyword evidence="1 3" id="KW-0547">Nucleotide-binding</keyword>
<dbReference type="GO" id="GO:0005524">
    <property type="term" value="F:ATP binding"/>
    <property type="evidence" value="ECO:0007669"/>
    <property type="project" value="UniProtKB-UniRule"/>
</dbReference>
<dbReference type="Proteomes" id="UP000010556">
    <property type="component" value="Unassembled WGS sequence"/>
</dbReference>
<accession>L5LB76</accession>
<dbReference type="PROSITE" id="PS50011">
    <property type="entry name" value="PROTEIN_KINASE_DOM"/>
    <property type="match status" value="1"/>
</dbReference>
<organism evidence="6 7">
    <name type="scientific">Myotis davidii</name>
    <name type="common">David's myotis</name>
    <dbReference type="NCBI Taxonomy" id="225400"/>
    <lineage>
        <taxon>Eukaryota</taxon>
        <taxon>Metazoa</taxon>
        <taxon>Chordata</taxon>
        <taxon>Craniata</taxon>
        <taxon>Vertebrata</taxon>
        <taxon>Euteleostomi</taxon>
        <taxon>Mammalia</taxon>
        <taxon>Eutheria</taxon>
        <taxon>Laurasiatheria</taxon>
        <taxon>Chiroptera</taxon>
        <taxon>Yangochiroptera</taxon>
        <taxon>Vespertilionidae</taxon>
        <taxon>Myotis</taxon>
    </lineage>
</organism>
<evidence type="ECO:0000256" key="3">
    <source>
        <dbReference type="PROSITE-ProRule" id="PRU10141"/>
    </source>
</evidence>
<evidence type="ECO:0000256" key="1">
    <source>
        <dbReference type="ARBA" id="ARBA00022741"/>
    </source>
</evidence>
<dbReference type="SMART" id="SM00220">
    <property type="entry name" value="S_TKc"/>
    <property type="match status" value="1"/>
</dbReference>
<dbReference type="EMBL" id="KB113768">
    <property type="protein sequence ID" value="ELK23270.1"/>
    <property type="molecule type" value="Genomic_DNA"/>
</dbReference>
<dbReference type="SUPFAM" id="SSF56112">
    <property type="entry name" value="Protein kinase-like (PK-like)"/>
    <property type="match status" value="2"/>
</dbReference>
<protein>
    <submittedName>
        <fullName evidence="6">Ribosomal protein S6 kinase alpha-6</fullName>
    </submittedName>
</protein>
<sequence>MEVFGGGASSCEVSVVAEGGWSHPPPSLRILAGTPERRGVGLGSRVPKQALWRLQEEEDVKFYLAELALALDHLHRLGIVYRDLKPEKAKLGMPQFLSAEAQSLLRMLFKRNPANRLGSEGVEEIKRHHFFANIDWNINGNAAQFGEVYELKEDIGVGSYSVCKRCIHTVTNMEFAVKVIDKSKRDPSEEIEILMRYGQHPNIITLKDVYDDGRYVYLVTDLMKGGELLDRILKQKCFSEREASDVLFVITKTVDYLHCQGVVHRDLKPSNILYMDESANADSIRICDFGFAKQLRGENGLLLTPCYTANFVAPEVLMQQGYDAACDIWSLGVLFYTMLAGYTPFANGPNDTPEEILLRIGNGKFSLSGGNWDNISEGAKV</sequence>
<dbReference type="InterPro" id="IPR011009">
    <property type="entry name" value="Kinase-like_dom_sf"/>
</dbReference>
<keyword evidence="6" id="KW-0808">Transferase</keyword>
<dbReference type="AlphaFoldDB" id="L5LB76"/>
<comment type="similarity">
    <text evidence="4">Belongs to the protein kinase superfamily.</text>
</comment>
<reference evidence="7" key="1">
    <citation type="journal article" date="2013" name="Science">
        <title>Comparative analysis of bat genomes provides insight into the evolution of flight and immunity.</title>
        <authorList>
            <person name="Zhang G."/>
            <person name="Cowled C."/>
            <person name="Shi Z."/>
            <person name="Huang Z."/>
            <person name="Bishop-Lilly K.A."/>
            <person name="Fang X."/>
            <person name="Wynne J.W."/>
            <person name="Xiong Z."/>
            <person name="Baker M.L."/>
            <person name="Zhao W."/>
            <person name="Tachedjian M."/>
            <person name="Zhu Y."/>
            <person name="Zhou P."/>
            <person name="Jiang X."/>
            <person name="Ng J."/>
            <person name="Yang L."/>
            <person name="Wu L."/>
            <person name="Xiao J."/>
            <person name="Feng Y."/>
            <person name="Chen Y."/>
            <person name="Sun X."/>
            <person name="Zhang Y."/>
            <person name="Marsh G.A."/>
            <person name="Crameri G."/>
            <person name="Broder C.C."/>
            <person name="Frey K.G."/>
            <person name="Wang L.F."/>
            <person name="Wang J."/>
        </authorList>
    </citation>
    <scope>NUCLEOTIDE SEQUENCE [LARGE SCALE GENOMIC DNA]</scope>
</reference>
<dbReference type="FunFam" id="1.10.510.10:FF:000041">
    <property type="entry name" value="Ribosomal protein S6 kinase"/>
    <property type="match status" value="1"/>
</dbReference>
<evidence type="ECO:0000259" key="5">
    <source>
        <dbReference type="PROSITE" id="PS50011"/>
    </source>
</evidence>
<evidence type="ECO:0000313" key="7">
    <source>
        <dbReference type="Proteomes" id="UP000010556"/>
    </source>
</evidence>
<dbReference type="InterPro" id="IPR008271">
    <property type="entry name" value="Ser/Thr_kinase_AS"/>
</dbReference>
<dbReference type="PROSITE" id="PS00108">
    <property type="entry name" value="PROTEIN_KINASE_ST"/>
    <property type="match status" value="1"/>
</dbReference>
<proteinExistence type="inferred from homology"/>
<dbReference type="InterPro" id="IPR000719">
    <property type="entry name" value="Prot_kinase_dom"/>
</dbReference>
<dbReference type="InterPro" id="IPR017441">
    <property type="entry name" value="Protein_kinase_ATP_BS"/>
</dbReference>
<evidence type="ECO:0000313" key="6">
    <source>
        <dbReference type="EMBL" id="ELK23270.1"/>
    </source>
</evidence>
<dbReference type="PANTHER" id="PTHR24347">
    <property type="entry name" value="SERINE/THREONINE-PROTEIN KINASE"/>
    <property type="match status" value="1"/>
</dbReference>
<dbReference type="Pfam" id="PF00069">
    <property type="entry name" value="Pkinase"/>
    <property type="match status" value="1"/>
</dbReference>
<keyword evidence="2 3" id="KW-0067">ATP-binding</keyword>
<feature type="domain" description="Protein kinase" evidence="5">
    <location>
        <begin position="149"/>
        <end position="381"/>
    </location>
</feature>
<keyword evidence="7" id="KW-1185">Reference proteome</keyword>
<dbReference type="FunFam" id="3.30.200.20:FF:000121">
    <property type="entry name" value="Ribosomal protein S6 kinase"/>
    <property type="match status" value="1"/>
</dbReference>